<feature type="compositionally biased region" description="Low complexity" evidence="1">
    <location>
        <begin position="64"/>
        <end position="80"/>
    </location>
</feature>
<name>A0A914DXX3_9BILA</name>
<reference evidence="3" key="1">
    <citation type="submission" date="2022-11" db="UniProtKB">
        <authorList>
            <consortium name="WormBaseParasite"/>
        </authorList>
    </citation>
    <scope>IDENTIFICATION</scope>
</reference>
<dbReference type="Proteomes" id="UP000887540">
    <property type="component" value="Unplaced"/>
</dbReference>
<accession>A0A914DXX3</accession>
<dbReference type="AlphaFoldDB" id="A0A914DXX3"/>
<feature type="compositionally biased region" description="Polar residues" evidence="1">
    <location>
        <begin position="101"/>
        <end position="115"/>
    </location>
</feature>
<feature type="region of interest" description="Disordered" evidence="1">
    <location>
        <begin position="61"/>
        <end position="89"/>
    </location>
</feature>
<evidence type="ECO:0000313" key="2">
    <source>
        <dbReference type="Proteomes" id="UP000887540"/>
    </source>
</evidence>
<evidence type="ECO:0000313" key="3">
    <source>
        <dbReference type="WBParaSite" id="ACRNAN_scaffold4266.g30879.t1"/>
    </source>
</evidence>
<protein>
    <submittedName>
        <fullName evidence="3">Uncharacterized protein</fullName>
    </submittedName>
</protein>
<dbReference type="WBParaSite" id="ACRNAN_scaffold4266.g30879.t1">
    <property type="protein sequence ID" value="ACRNAN_scaffold4266.g30879.t1"/>
    <property type="gene ID" value="ACRNAN_scaffold4266.g30879"/>
</dbReference>
<sequence length="170" mass="20005">MPRGNHPTVSHNPSPYLRRYRLPVLPFQDSSYDDLLSPVDHESKMDFIEWKNQRLKENFDRHVSTSTDSSPCSSSSSDSPQTKPKFHTEDEAFAFQSRQFNRLPNHVNRSSSAFTPTRIPMPPSQSPWQPIRPQNLELEKLKMCREITEMERRTREIYDRIKFPGSNERK</sequence>
<organism evidence="2 3">
    <name type="scientific">Acrobeloides nanus</name>
    <dbReference type="NCBI Taxonomy" id="290746"/>
    <lineage>
        <taxon>Eukaryota</taxon>
        <taxon>Metazoa</taxon>
        <taxon>Ecdysozoa</taxon>
        <taxon>Nematoda</taxon>
        <taxon>Chromadorea</taxon>
        <taxon>Rhabditida</taxon>
        <taxon>Tylenchina</taxon>
        <taxon>Cephalobomorpha</taxon>
        <taxon>Cephaloboidea</taxon>
        <taxon>Cephalobidae</taxon>
        <taxon>Acrobeloides</taxon>
    </lineage>
</organism>
<keyword evidence="2" id="KW-1185">Reference proteome</keyword>
<feature type="region of interest" description="Disordered" evidence="1">
    <location>
        <begin position="101"/>
        <end position="133"/>
    </location>
</feature>
<proteinExistence type="predicted"/>
<evidence type="ECO:0000256" key="1">
    <source>
        <dbReference type="SAM" id="MobiDB-lite"/>
    </source>
</evidence>